<dbReference type="RefSeq" id="WP_031366396.1">
    <property type="nucleotide sequence ID" value="NZ_FPKS01000011.1"/>
</dbReference>
<accession>A0A1K2HGB8</accession>
<feature type="transmembrane region" description="Helical" evidence="8">
    <location>
        <begin position="72"/>
        <end position="92"/>
    </location>
</feature>
<dbReference type="STRING" id="1122154.SAMN02746068_01722"/>
<comment type="subcellular location">
    <subcellularLocation>
        <location evidence="1">Cell membrane</location>
        <topology evidence="1">Multi-pass membrane protein</topology>
    </subcellularLocation>
</comment>
<dbReference type="InterPro" id="IPR007227">
    <property type="entry name" value="Cell_shape_determining_MreD"/>
</dbReference>
<evidence type="ECO:0000256" key="1">
    <source>
        <dbReference type="ARBA" id="ARBA00004651"/>
    </source>
</evidence>
<sequence>MSRFSFQFFTPFILLIIMLLDGQLTRLLSTNVTTVTSCLLLIFLTYSILQHSYHYIVIVAFVIGLIYDSYYIGVYGVASLLFPLIALFVYNIRQTVFANRLTRIFTVIIIVTAFEFLSGVIIVGFQISNFNFGDYIIYEIAPSLCLNIFFAIALQSPLEKFYGITKAKKALQMKTKL</sequence>
<gene>
    <name evidence="9" type="ORF">SAMN02746068_01722</name>
</gene>
<evidence type="ECO:0000256" key="6">
    <source>
        <dbReference type="ARBA" id="ARBA00022989"/>
    </source>
</evidence>
<evidence type="ECO:0000256" key="4">
    <source>
        <dbReference type="ARBA" id="ARBA00022692"/>
    </source>
</evidence>
<keyword evidence="5" id="KW-0133">Cell shape</keyword>
<organism evidence="9 10">
    <name type="scientific">Pseudolactococcus chungangensis CAU 28 = DSM 22330</name>
    <dbReference type="NCBI Taxonomy" id="1122154"/>
    <lineage>
        <taxon>Bacteria</taxon>
        <taxon>Bacillati</taxon>
        <taxon>Bacillota</taxon>
        <taxon>Bacilli</taxon>
        <taxon>Lactobacillales</taxon>
        <taxon>Streptococcaceae</taxon>
        <taxon>Pseudolactococcus</taxon>
    </lineage>
</organism>
<evidence type="ECO:0000256" key="8">
    <source>
        <dbReference type="SAM" id="Phobius"/>
    </source>
</evidence>
<evidence type="ECO:0000256" key="7">
    <source>
        <dbReference type="ARBA" id="ARBA00023136"/>
    </source>
</evidence>
<dbReference type="AlphaFoldDB" id="A0A1K2HGB8"/>
<dbReference type="OrthoDB" id="2148512at2"/>
<protein>
    <submittedName>
        <fullName evidence="9">Rod shape-determining protein MreD</fullName>
    </submittedName>
</protein>
<keyword evidence="6 8" id="KW-1133">Transmembrane helix</keyword>
<proteinExistence type="inferred from homology"/>
<evidence type="ECO:0000256" key="3">
    <source>
        <dbReference type="ARBA" id="ARBA00022475"/>
    </source>
</evidence>
<feature type="transmembrane region" description="Helical" evidence="8">
    <location>
        <begin position="104"/>
        <end position="123"/>
    </location>
</feature>
<evidence type="ECO:0000256" key="5">
    <source>
        <dbReference type="ARBA" id="ARBA00022960"/>
    </source>
</evidence>
<evidence type="ECO:0000313" key="10">
    <source>
        <dbReference type="Proteomes" id="UP000185655"/>
    </source>
</evidence>
<evidence type="ECO:0000313" key="9">
    <source>
        <dbReference type="EMBL" id="SFZ75733.1"/>
    </source>
</evidence>
<dbReference type="GO" id="GO:0005886">
    <property type="term" value="C:plasma membrane"/>
    <property type="evidence" value="ECO:0007669"/>
    <property type="project" value="UniProtKB-SubCell"/>
</dbReference>
<comment type="similarity">
    <text evidence="2">Belongs to the MreD family.</text>
</comment>
<keyword evidence="3" id="KW-1003">Cell membrane</keyword>
<name>A0A1K2HGB8_9LACT</name>
<dbReference type="Pfam" id="PF04093">
    <property type="entry name" value="MreD"/>
    <property type="match status" value="1"/>
</dbReference>
<feature type="transmembrane region" description="Helical" evidence="8">
    <location>
        <begin position="6"/>
        <end position="28"/>
    </location>
</feature>
<keyword evidence="7 8" id="KW-0472">Membrane</keyword>
<dbReference type="Proteomes" id="UP000185655">
    <property type="component" value="Unassembled WGS sequence"/>
</dbReference>
<feature type="transmembrane region" description="Helical" evidence="8">
    <location>
        <begin position="135"/>
        <end position="154"/>
    </location>
</feature>
<dbReference type="GO" id="GO:0008360">
    <property type="term" value="P:regulation of cell shape"/>
    <property type="evidence" value="ECO:0007669"/>
    <property type="project" value="UniProtKB-KW"/>
</dbReference>
<evidence type="ECO:0000256" key="2">
    <source>
        <dbReference type="ARBA" id="ARBA00007776"/>
    </source>
</evidence>
<keyword evidence="4 8" id="KW-0812">Transmembrane</keyword>
<dbReference type="EMBL" id="FPKS01000011">
    <property type="protein sequence ID" value="SFZ75733.1"/>
    <property type="molecule type" value="Genomic_DNA"/>
</dbReference>
<reference evidence="9 10" key="1">
    <citation type="submission" date="2016-11" db="EMBL/GenBank/DDBJ databases">
        <authorList>
            <person name="Jaros S."/>
            <person name="Januszkiewicz K."/>
            <person name="Wedrychowicz H."/>
        </authorList>
    </citation>
    <scope>NUCLEOTIDE SEQUENCE [LARGE SCALE GENOMIC DNA]</scope>
    <source>
        <strain evidence="9 10">DSM 22330</strain>
    </source>
</reference>
<dbReference type="NCBIfam" id="TIGR03426">
    <property type="entry name" value="shape_MreD"/>
    <property type="match status" value="1"/>
</dbReference>